<name>A0A6J5MB85_9CAUD</name>
<gene>
    <name evidence="1" type="ORF">UFOVP447_173</name>
</gene>
<proteinExistence type="predicted"/>
<dbReference type="EMBL" id="LR796423">
    <property type="protein sequence ID" value="CAB4143542.1"/>
    <property type="molecule type" value="Genomic_DNA"/>
</dbReference>
<accession>A0A6J5MB85</accession>
<reference evidence="1" key="1">
    <citation type="submission" date="2020-04" db="EMBL/GenBank/DDBJ databases">
        <authorList>
            <person name="Chiriac C."/>
            <person name="Salcher M."/>
            <person name="Ghai R."/>
            <person name="Kavagutti S V."/>
        </authorList>
    </citation>
    <scope>NUCLEOTIDE SEQUENCE</scope>
</reference>
<protein>
    <submittedName>
        <fullName evidence="1">Uncharacterized protein</fullName>
    </submittedName>
</protein>
<evidence type="ECO:0000313" key="1">
    <source>
        <dbReference type="EMBL" id="CAB4143542.1"/>
    </source>
</evidence>
<sequence length="90" mass="11058">MDINKTDMSELGLEYVQWPITHVRIHRTDGQWLVEYRRKPKWFFDQWWWFNDGKFVDYTDAQDRAGKLQAQGYVLSVRYRKDYYEVDNGS</sequence>
<organism evidence="1">
    <name type="scientific">uncultured Caudovirales phage</name>
    <dbReference type="NCBI Taxonomy" id="2100421"/>
    <lineage>
        <taxon>Viruses</taxon>
        <taxon>Duplodnaviria</taxon>
        <taxon>Heunggongvirae</taxon>
        <taxon>Uroviricota</taxon>
        <taxon>Caudoviricetes</taxon>
        <taxon>Peduoviridae</taxon>
        <taxon>Maltschvirus</taxon>
        <taxon>Maltschvirus maltsch</taxon>
    </lineage>
</organism>